<gene>
    <name evidence="2" type="ORF">BDU57DRAFT_581538</name>
</gene>
<feature type="chain" id="PRO_5025473489" evidence="1">
    <location>
        <begin position="23"/>
        <end position="167"/>
    </location>
</feature>
<keyword evidence="1" id="KW-0732">Signal</keyword>
<evidence type="ECO:0000256" key="1">
    <source>
        <dbReference type="SAM" id="SignalP"/>
    </source>
</evidence>
<evidence type="ECO:0000313" key="2">
    <source>
        <dbReference type="EMBL" id="KAF1913066.1"/>
    </source>
</evidence>
<reference evidence="2" key="1">
    <citation type="journal article" date="2020" name="Stud. Mycol.">
        <title>101 Dothideomycetes genomes: a test case for predicting lifestyles and emergence of pathogens.</title>
        <authorList>
            <person name="Haridas S."/>
            <person name="Albert R."/>
            <person name="Binder M."/>
            <person name="Bloem J."/>
            <person name="Labutti K."/>
            <person name="Salamov A."/>
            <person name="Andreopoulos B."/>
            <person name="Baker S."/>
            <person name="Barry K."/>
            <person name="Bills G."/>
            <person name="Bluhm B."/>
            <person name="Cannon C."/>
            <person name="Castanera R."/>
            <person name="Culley D."/>
            <person name="Daum C."/>
            <person name="Ezra D."/>
            <person name="Gonzalez J."/>
            <person name="Henrissat B."/>
            <person name="Kuo A."/>
            <person name="Liang C."/>
            <person name="Lipzen A."/>
            <person name="Lutzoni F."/>
            <person name="Magnuson J."/>
            <person name="Mondo S."/>
            <person name="Nolan M."/>
            <person name="Ohm R."/>
            <person name="Pangilinan J."/>
            <person name="Park H.-J."/>
            <person name="Ramirez L."/>
            <person name="Alfaro M."/>
            <person name="Sun H."/>
            <person name="Tritt A."/>
            <person name="Yoshinaga Y."/>
            <person name="Zwiers L.-H."/>
            <person name="Turgeon B."/>
            <person name="Goodwin S."/>
            <person name="Spatafora J."/>
            <person name="Crous P."/>
            <person name="Grigoriev I."/>
        </authorList>
    </citation>
    <scope>NUCLEOTIDE SEQUENCE</scope>
    <source>
        <strain evidence="2">HMLAC05119</strain>
    </source>
</reference>
<dbReference type="AlphaFoldDB" id="A0A6A5QE43"/>
<protein>
    <submittedName>
        <fullName evidence="2">Uncharacterized protein</fullName>
    </submittedName>
</protein>
<proteinExistence type="predicted"/>
<keyword evidence="3" id="KW-1185">Reference proteome</keyword>
<dbReference type="EMBL" id="ML979139">
    <property type="protein sequence ID" value="KAF1913066.1"/>
    <property type="molecule type" value="Genomic_DNA"/>
</dbReference>
<accession>A0A6A5QE43</accession>
<sequence>MLLLVSASLIHYILLPLSPLNSDFLKLSYKALKFDRRSVGDVSESNNGYGVPLPPLGLVFSTTPAAQPPPGQPDISYHPKWSKDQARVARRTQTENLPELLPNMYPKELKGDLVWEGESLTQKYDWTFILADHIAEMENALTHFKCEFPVVPFTFVADQSLMQLVDD</sequence>
<evidence type="ECO:0000313" key="3">
    <source>
        <dbReference type="Proteomes" id="UP000800096"/>
    </source>
</evidence>
<dbReference type="OrthoDB" id="272271at2759"/>
<organism evidence="2 3">
    <name type="scientific">Ampelomyces quisqualis</name>
    <name type="common">Powdery mildew agent</name>
    <dbReference type="NCBI Taxonomy" id="50730"/>
    <lineage>
        <taxon>Eukaryota</taxon>
        <taxon>Fungi</taxon>
        <taxon>Dikarya</taxon>
        <taxon>Ascomycota</taxon>
        <taxon>Pezizomycotina</taxon>
        <taxon>Dothideomycetes</taxon>
        <taxon>Pleosporomycetidae</taxon>
        <taxon>Pleosporales</taxon>
        <taxon>Pleosporineae</taxon>
        <taxon>Phaeosphaeriaceae</taxon>
        <taxon>Ampelomyces</taxon>
    </lineage>
</organism>
<dbReference type="Proteomes" id="UP000800096">
    <property type="component" value="Unassembled WGS sequence"/>
</dbReference>
<name>A0A6A5QE43_AMPQU</name>
<feature type="signal peptide" evidence="1">
    <location>
        <begin position="1"/>
        <end position="22"/>
    </location>
</feature>